<feature type="domain" description="Cadherin" evidence="8">
    <location>
        <begin position="116"/>
        <end position="205"/>
    </location>
</feature>
<keyword evidence="7" id="KW-1133">Transmembrane helix</keyword>
<dbReference type="SUPFAM" id="SSF49313">
    <property type="entry name" value="Cadherin-like"/>
    <property type="match status" value="9"/>
</dbReference>
<name>A0A5C6MK20_9TELE</name>
<feature type="domain" description="Cadherin" evidence="8">
    <location>
        <begin position="453"/>
        <end position="547"/>
    </location>
</feature>
<comment type="subcellular location">
    <subcellularLocation>
        <location evidence="1">Membrane</location>
    </subcellularLocation>
</comment>
<dbReference type="PRINTS" id="PR00205">
    <property type="entry name" value="CADHERIN"/>
</dbReference>
<dbReference type="GO" id="GO:0009653">
    <property type="term" value="P:anatomical structure morphogenesis"/>
    <property type="evidence" value="ECO:0007669"/>
    <property type="project" value="UniProtKB-ARBA"/>
</dbReference>
<dbReference type="GO" id="GO:0005509">
    <property type="term" value="F:calcium ion binding"/>
    <property type="evidence" value="ECO:0007669"/>
    <property type="project" value="UniProtKB-UniRule"/>
</dbReference>
<dbReference type="FunFam" id="2.60.40.60:FF:000252">
    <property type="entry name" value="Cadherin related family member 2"/>
    <property type="match status" value="1"/>
</dbReference>
<evidence type="ECO:0000256" key="7">
    <source>
        <dbReference type="SAM" id="Phobius"/>
    </source>
</evidence>
<evidence type="ECO:0000313" key="10">
    <source>
        <dbReference type="Proteomes" id="UP000324091"/>
    </source>
</evidence>
<keyword evidence="4 7" id="KW-0472">Membrane</keyword>
<dbReference type="GO" id="GO:0016342">
    <property type="term" value="C:catenin complex"/>
    <property type="evidence" value="ECO:0007669"/>
    <property type="project" value="TreeGrafter"/>
</dbReference>
<evidence type="ECO:0000256" key="4">
    <source>
        <dbReference type="ARBA" id="ARBA00023136"/>
    </source>
</evidence>
<dbReference type="PANTHER" id="PTHR24027">
    <property type="entry name" value="CADHERIN-23"/>
    <property type="match status" value="1"/>
</dbReference>
<dbReference type="FunFam" id="2.60.40.60:FF:000094">
    <property type="entry name" value="protocadherin gamma-C4 isoform X2"/>
    <property type="match status" value="1"/>
</dbReference>
<feature type="transmembrane region" description="Helical" evidence="7">
    <location>
        <begin position="81"/>
        <end position="101"/>
    </location>
</feature>
<dbReference type="InterPro" id="IPR015919">
    <property type="entry name" value="Cadherin-like_sf"/>
</dbReference>
<dbReference type="SMART" id="SM00112">
    <property type="entry name" value="CA"/>
    <property type="match status" value="9"/>
</dbReference>
<feature type="domain" description="Cadherin" evidence="8">
    <location>
        <begin position="653"/>
        <end position="761"/>
    </location>
</feature>
<organism evidence="9 10">
    <name type="scientific">Takifugu flavidus</name>
    <name type="common">sansaifugu</name>
    <dbReference type="NCBI Taxonomy" id="433684"/>
    <lineage>
        <taxon>Eukaryota</taxon>
        <taxon>Metazoa</taxon>
        <taxon>Chordata</taxon>
        <taxon>Craniata</taxon>
        <taxon>Vertebrata</taxon>
        <taxon>Euteleostomi</taxon>
        <taxon>Actinopterygii</taxon>
        <taxon>Neopterygii</taxon>
        <taxon>Teleostei</taxon>
        <taxon>Neoteleostei</taxon>
        <taxon>Acanthomorphata</taxon>
        <taxon>Eupercaria</taxon>
        <taxon>Tetraodontiformes</taxon>
        <taxon>Tetradontoidea</taxon>
        <taxon>Tetraodontidae</taxon>
        <taxon>Takifugu</taxon>
    </lineage>
</organism>
<keyword evidence="7" id="KW-0812">Transmembrane</keyword>
<dbReference type="InterPro" id="IPR002126">
    <property type="entry name" value="Cadherin-like_dom"/>
</dbReference>
<accession>A0A5C6MK20</accession>
<dbReference type="Gene3D" id="2.60.40.60">
    <property type="entry name" value="Cadherins"/>
    <property type="match status" value="9"/>
</dbReference>
<evidence type="ECO:0000256" key="1">
    <source>
        <dbReference type="ARBA" id="ARBA00004370"/>
    </source>
</evidence>
<keyword evidence="3 5" id="KW-0106">Calcium</keyword>
<dbReference type="Pfam" id="PF00028">
    <property type="entry name" value="Cadherin"/>
    <property type="match status" value="7"/>
</dbReference>
<feature type="domain" description="Cadherin" evidence="8">
    <location>
        <begin position="989"/>
        <end position="1108"/>
    </location>
</feature>
<feature type="region of interest" description="Disordered" evidence="6">
    <location>
        <begin position="1350"/>
        <end position="1369"/>
    </location>
</feature>
<sequence>MMNHYGTVPLTGEQRRGDGVVSNYSLLSQTRESGQLTDGPSLETGKLGLVDLSEPQDVITGKRRSQRSHFASVKGKLRMPLGMVAVTLNTLLCLLCFVSFADANMAPQINKVLYNVCEDTPVGEVAFVIDVSDPENDPLTFELIGPNSGFFSVQQGTGRVSVDQTLDRESSEVMPLTVRVSDGPNKIQRDLTIFLKEANDNKPIFQQSSYDTKTPEDTAVGASLFTALAEDRDLSNAGAVRYSIDEVIPSSGVNLFRINASGVVWLNGGLNYNTLSTFYQLKINATDGGGRCFYNETNFWSNVVFSFITIVDVPDLNPMFLGLPYVASVEENSPVNHSVFTVNAFDQDKGINDAIIYSIEGSTTEGLFKISSDDGVISVAGPIDREVTGDTVNLIVKATESKQDVHGVFANTTVQVQINIQDVNDNGPEFYKCGFYCVNTSHFTGEVLEHFLGSISINMTVKDPDRTPRTQLILEGEDKDVFSVQPESLVSGINVQLQVKQPQNLDYEVKQQMILKVVAIDEGESKFRSTATVTISIIDTNDNSPKFPKDTYKLSVPEHASNGMVIANITAEDPDTMDRGNIRYRLLPDSILQYFDVNNRTGAVFVKNSTLLDREVRSLHSVTLQARDSEDNTGSTELEITVTDINDQYPVINRDSYQVFVKEGGDFNLKIEATDADMPNTLNSQIVYAISPSTYSDNFTIDPNSGVLTNSSNLDREFLDSKLQGRVELIVTATDKGTPPLSSNVTVIVNIEDINDNIPQFSNASYTFSVKEGQKGAYVGSVYAEDLDQTTEFNRISFSIVDGSSGSFIIRSFAEDGRGYRGDIRVDPDVELDYESIRNQTLRIEAADLEQRSAEAVVKVNVLDVNDERPEFGPIEPVSVKENTNNTETVGKFTAYDRDGNHSLLYELESIQCKCNDSMTSCNSFILDTTGEVRVNPNNLMDYEKCDQVLIEAQVVDQFTEKGENNSAKPGLMVINIEDVNDNAPEFSYSDSVFVVVSESASKGTSVAGVTATDRDSGLNRQMEFKVTAVQFRDNNDQTNTMRILFEAITTQQKDSYVGIIQTTEGLDMKLKGKYVVTVTATDTGGLSTNTELEIFTVDETYKVELEFTSSEQEVEQKLDKIINALTAATKAAIEIVAIRSDTAILSRASGNTIIVAYFVYANGSALTSAEVERMLSAPEHYLILGQLGLKNIGNVPIVTTDANPLQYILLGIVAGLVIALVVLTTTLLCTRKNYKRKLKAAKALKSATMVISDNPKNTAVVPGTNKYTTEGANPVLNLNIDTALVLGLDEETSDVDKVSLNSMDYDEDSHSLPKETGSVMHIIQEEDEVEPPEYEEPLGAALALRDKKKDKNAPSLVLNNPAFSTTDL</sequence>
<dbReference type="GO" id="GO:0007156">
    <property type="term" value="P:homophilic cell adhesion via plasma membrane adhesion molecules"/>
    <property type="evidence" value="ECO:0007669"/>
    <property type="project" value="InterPro"/>
</dbReference>
<dbReference type="InterPro" id="IPR039808">
    <property type="entry name" value="Cadherin"/>
</dbReference>
<dbReference type="PROSITE" id="PS50268">
    <property type="entry name" value="CADHERIN_2"/>
    <property type="match status" value="9"/>
</dbReference>
<feature type="domain" description="Cadherin" evidence="8">
    <location>
        <begin position="762"/>
        <end position="872"/>
    </location>
</feature>
<feature type="transmembrane region" description="Helical" evidence="7">
    <location>
        <begin position="1208"/>
        <end position="1230"/>
    </location>
</feature>
<evidence type="ECO:0000256" key="2">
    <source>
        <dbReference type="ARBA" id="ARBA00022737"/>
    </source>
</evidence>
<keyword evidence="2" id="KW-0677">Repeat</keyword>
<dbReference type="PROSITE" id="PS00232">
    <property type="entry name" value="CADHERIN_1"/>
    <property type="match status" value="3"/>
</dbReference>
<dbReference type="GO" id="GO:0045296">
    <property type="term" value="F:cadherin binding"/>
    <property type="evidence" value="ECO:0007669"/>
    <property type="project" value="TreeGrafter"/>
</dbReference>
<proteinExistence type="predicted"/>
<comment type="caution">
    <text evidence="9">The sequence shown here is derived from an EMBL/GenBank/DDBJ whole genome shotgun (WGS) entry which is preliminary data.</text>
</comment>
<feature type="domain" description="Cadherin" evidence="8">
    <location>
        <begin position="548"/>
        <end position="652"/>
    </location>
</feature>
<dbReference type="PANTHER" id="PTHR24027:SF411">
    <property type="entry name" value="CADHERIN DOMAIN-CONTAINING PROTEIN"/>
    <property type="match status" value="1"/>
</dbReference>
<dbReference type="GO" id="GO:0016477">
    <property type="term" value="P:cell migration"/>
    <property type="evidence" value="ECO:0007669"/>
    <property type="project" value="TreeGrafter"/>
</dbReference>
<feature type="domain" description="Cadherin" evidence="8">
    <location>
        <begin position="872"/>
        <end position="987"/>
    </location>
</feature>
<keyword evidence="10" id="KW-1185">Reference proteome</keyword>
<dbReference type="GO" id="GO:0008013">
    <property type="term" value="F:beta-catenin binding"/>
    <property type="evidence" value="ECO:0007669"/>
    <property type="project" value="TreeGrafter"/>
</dbReference>
<dbReference type="FunFam" id="2.60.40.60:FF:000092">
    <property type="entry name" value="Protocadherin 8"/>
    <property type="match status" value="1"/>
</dbReference>
<evidence type="ECO:0000256" key="3">
    <source>
        <dbReference type="ARBA" id="ARBA00022837"/>
    </source>
</evidence>
<protein>
    <submittedName>
        <fullName evidence="9">Cadherin-related family member 1</fullName>
    </submittedName>
</protein>
<evidence type="ECO:0000259" key="8">
    <source>
        <dbReference type="PROSITE" id="PS50268"/>
    </source>
</evidence>
<evidence type="ECO:0000256" key="6">
    <source>
        <dbReference type="SAM" id="MobiDB-lite"/>
    </source>
</evidence>
<dbReference type="EMBL" id="RHFK02000022">
    <property type="protein sequence ID" value="TWW55149.1"/>
    <property type="molecule type" value="Genomic_DNA"/>
</dbReference>
<evidence type="ECO:0000256" key="5">
    <source>
        <dbReference type="PROSITE-ProRule" id="PRU00043"/>
    </source>
</evidence>
<feature type="domain" description="Cadherin" evidence="8">
    <location>
        <begin position="321"/>
        <end position="430"/>
    </location>
</feature>
<evidence type="ECO:0000313" key="9">
    <source>
        <dbReference type="EMBL" id="TWW55149.1"/>
    </source>
</evidence>
<dbReference type="InterPro" id="IPR020894">
    <property type="entry name" value="Cadherin_CS"/>
</dbReference>
<dbReference type="CDD" id="cd11304">
    <property type="entry name" value="Cadherin_repeat"/>
    <property type="match status" value="8"/>
</dbReference>
<feature type="compositionally biased region" description="Polar residues" evidence="6">
    <location>
        <begin position="1358"/>
        <end position="1369"/>
    </location>
</feature>
<reference evidence="9 10" key="1">
    <citation type="submission" date="2019-04" db="EMBL/GenBank/DDBJ databases">
        <title>Chromosome genome assembly for Takifugu flavidus.</title>
        <authorList>
            <person name="Xiao S."/>
        </authorList>
    </citation>
    <scope>NUCLEOTIDE SEQUENCE [LARGE SCALE GENOMIC DNA]</scope>
    <source>
        <strain evidence="9">HTHZ2018</strain>
        <tissue evidence="9">Muscle</tissue>
    </source>
</reference>
<feature type="domain" description="Cadherin" evidence="8">
    <location>
        <begin position="206"/>
        <end position="320"/>
    </location>
</feature>
<dbReference type="FunFam" id="2.60.40.60:FF:000168">
    <property type="entry name" value="Cadherin-related family member 2"/>
    <property type="match status" value="1"/>
</dbReference>
<gene>
    <name evidence="9" type="ORF">D4764_09G0001980</name>
</gene>
<dbReference type="Proteomes" id="UP000324091">
    <property type="component" value="Chromosome 9"/>
</dbReference>